<keyword evidence="10" id="KW-0418">Kinase</keyword>
<dbReference type="SUPFAM" id="SSF56059">
    <property type="entry name" value="Glutathione synthetase ATP-binding domain-like"/>
    <property type="match status" value="1"/>
</dbReference>
<evidence type="ECO:0000256" key="1">
    <source>
        <dbReference type="ARBA" id="ARBA00001946"/>
    </source>
</evidence>
<dbReference type="EC" id="2.7.9.2" evidence="5"/>
<evidence type="ECO:0000256" key="9">
    <source>
        <dbReference type="ARBA" id="ARBA00022741"/>
    </source>
</evidence>
<sequence>MKFEKASTGHKGLDNIINYLRIGDNVVWQVDAIEDYIEYAKTFANVSLKEHKKVIYMRFAAHPPILENQDVFKTYVLDPSVGFESFTTEVHRIITKEGLEAFYIFDCLSNLLEAWATDLMIGNFFQVTCPYLFQMETIAYFAIIRGSHSFETVARIRETTQLLLDLYNIQDKRYIHPLKVWNRYSSTMFLPHIERNEDMIPVTSSAEAATLFKYLPKHGFGNVKRHLDYWDKLFMDAENLLYNKDSHVEASKYDMQKMIEQLCKFMLSREKRVLELTTKYFTLEDLLSIKARLIGSGYIGGKAVGMLLARKILHNDPRINWDDYLEPHDSFYIGSDVFYTYLVQNGWWNLRVEQKSKEGYFKAAEVLREKMKHGKFTESIKEQFLQMLEYFGQSPIIVRSSSLLEDGFGNAFAGKYESVFCVNQGTPVERYKQFEAALKTVYSSALNKDALEYRLKRGLDQADEQMAILVQRVSGDYHKKYFFPFLGGVGFSYNSYVWKEDLKPDAGMIRLVLGLGTAAVNRVEGDYPRVAALDQPMVQPLGNMEDIKKYSQHKVDVLNLEKNKLETVSLNKLMWEKTGIPMELIGILDYETNRKIREYNIKEQEAWILTYEKLFKDTEFIPIMQNILKTLETAYSYPVDIEFTVNCLSDNSLKINLVQCRPLQTKGVGGKIDIPEDLDEKTLLFATKGHFMGGSINQIIKRIIYIDPKAYSNLSVQDKYALARLIGVLNKLSADQQDAPTMLVVPGRIGSSTVSLGLPVTFSEISNMSIICETAYEIMGMVPDLSFGSHFFQDLVEAGIFYVAIFPNSEETLFNIDFFENAANDLKDILPKETRFENVLKVIDTQSQIQIKADLKTQNLKCYRIV</sequence>
<comment type="catalytic activity">
    <reaction evidence="14">
        <text>pyruvate + ATP + H2O = phosphoenolpyruvate + AMP + phosphate + 2 H(+)</text>
        <dbReference type="Rhea" id="RHEA:11364"/>
        <dbReference type="ChEBI" id="CHEBI:15361"/>
        <dbReference type="ChEBI" id="CHEBI:15377"/>
        <dbReference type="ChEBI" id="CHEBI:15378"/>
        <dbReference type="ChEBI" id="CHEBI:30616"/>
        <dbReference type="ChEBI" id="CHEBI:43474"/>
        <dbReference type="ChEBI" id="CHEBI:58702"/>
        <dbReference type="ChEBI" id="CHEBI:456215"/>
        <dbReference type="EC" id="2.7.9.2"/>
    </reaction>
</comment>
<comment type="caution">
    <text evidence="16">The sequence shown here is derived from an EMBL/GenBank/DDBJ whole genome shotgun (WGS) entry which is preliminary data.</text>
</comment>
<dbReference type="Proteomes" id="UP000483018">
    <property type="component" value="Unassembled WGS sequence"/>
</dbReference>
<dbReference type="EMBL" id="WSLF01000001">
    <property type="protein sequence ID" value="KAE9636959.1"/>
    <property type="molecule type" value="Genomic_DNA"/>
</dbReference>
<dbReference type="Pfam" id="PF01326">
    <property type="entry name" value="PPDK_N"/>
    <property type="match status" value="1"/>
</dbReference>
<evidence type="ECO:0000256" key="6">
    <source>
        <dbReference type="ARBA" id="ARBA00021623"/>
    </source>
</evidence>
<evidence type="ECO:0000256" key="13">
    <source>
        <dbReference type="ARBA" id="ARBA00033470"/>
    </source>
</evidence>
<dbReference type="InterPro" id="IPR013815">
    <property type="entry name" value="ATP_grasp_subdomain_1"/>
</dbReference>
<reference evidence="16 17" key="1">
    <citation type="submission" date="2019-12" db="EMBL/GenBank/DDBJ databases">
        <title>Defluviitalea raffinosedens, isolated from a biogas fermenter, genome sequencing and characterization.</title>
        <authorList>
            <person name="Rettenmaier R."/>
            <person name="Schneider M."/>
            <person name="Neuhaus K."/>
            <person name="Liebl W."/>
            <person name="Zverlov V."/>
        </authorList>
    </citation>
    <scope>NUCLEOTIDE SEQUENCE [LARGE SCALE GENOMIC DNA]</scope>
    <source>
        <strain evidence="16 17">249c-K6</strain>
    </source>
</reference>
<keyword evidence="17" id="KW-1185">Reference proteome</keyword>
<evidence type="ECO:0000256" key="7">
    <source>
        <dbReference type="ARBA" id="ARBA00022679"/>
    </source>
</evidence>
<dbReference type="GO" id="GO:0046872">
    <property type="term" value="F:metal ion binding"/>
    <property type="evidence" value="ECO:0007669"/>
    <property type="project" value="UniProtKB-KW"/>
</dbReference>
<keyword evidence="8" id="KW-0479">Metal-binding</keyword>
<evidence type="ECO:0000256" key="14">
    <source>
        <dbReference type="ARBA" id="ARBA00047700"/>
    </source>
</evidence>
<proteinExistence type="inferred from homology"/>
<dbReference type="InterPro" id="IPR006319">
    <property type="entry name" value="PEP_synth"/>
</dbReference>
<keyword evidence="9" id="KW-0547">Nucleotide-binding</keyword>
<evidence type="ECO:0000259" key="15">
    <source>
        <dbReference type="Pfam" id="PF01326"/>
    </source>
</evidence>
<comment type="similarity">
    <text evidence="4">Belongs to the PEP-utilizing enzyme family.</text>
</comment>
<evidence type="ECO:0000256" key="4">
    <source>
        <dbReference type="ARBA" id="ARBA00007837"/>
    </source>
</evidence>
<protein>
    <recommendedName>
        <fullName evidence="6">Phosphoenolpyruvate synthase</fullName>
        <ecNumber evidence="5">2.7.9.2</ecNumber>
    </recommendedName>
    <alternativeName>
        <fullName evidence="13">Pyruvate, water dikinase</fullName>
    </alternativeName>
</protein>
<accession>A0A7C8LGM2</accession>
<evidence type="ECO:0000256" key="2">
    <source>
        <dbReference type="ARBA" id="ARBA00002988"/>
    </source>
</evidence>
<evidence type="ECO:0000313" key="16">
    <source>
        <dbReference type="EMBL" id="KAE9636959.1"/>
    </source>
</evidence>
<evidence type="ECO:0000256" key="5">
    <source>
        <dbReference type="ARBA" id="ARBA00011996"/>
    </source>
</evidence>
<dbReference type="RefSeq" id="WP_158738876.1">
    <property type="nucleotide sequence ID" value="NZ_WSLF01000001.1"/>
</dbReference>
<dbReference type="InterPro" id="IPR002192">
    <property type="entry name" value="PPDK_AMP/ATP-bd"/>
</dbReference>
<evidence type="ECO:0000256" key="10">
    <source>
        <dbReference type="ARBA" id="ARBA00022777"/>
    </source>
</evidence>
<gene>
    <name evidence="16" type="ORF">GND95_00570</name>
</gene>
<evidence type="ECO:0000256" key="3">
    <source>
        <dbReference type="ARBA" id="ARBA00004742"/>
    </source>
</evidence>
<dbReference type="Gene3D" id="3.30.1490.20">
    <property type="entry name" value="ATP-grasp fold, A domain"/>
    <property type="match status" value="1"/>
</dbReference>
<dbReference type="PANTHER" id="PTHR43030:SF1">
    <property type="entry name" value="PHOSPHOENOLPYRUVATE SYNTHASE"/>
    <property type="match status" value="1"/>
</dbReference>
<keyword evidence="12" id="KW-0460">Magnesium</keyword>
<keyword evidence="7" id="KW-0808">Transferase</keyword>
<comment type="function">
    <text evidence="2">Catalyzes the phosphorylation of pyruvate to phosphoenolpyruvate.</text>
</comment>
<evidence type="ECO:0000256" key="8">
    <source>
        <dbReference type="ARBA" id="ARBA00022723"/>
    </source>
</evidence>
<dbReference type="GO" id="GO:0005524">
    <property type="term" value="F:ATP binding"/>
    <property type="evidence" value="ECO:0007669"/>
    <property type="project" value="UniProtKB-KW"/>
</dbReference>
<dbReference type="OrthoDB" id="9812167at2"/>
<organism evidence="16 17">
    <name type="scientific">Defluviitalea raffinosedens</name>
    <dbReference type="NCBI Taxonomy" id="1450156"/>
    <lineage>
        <taxon>Bacteria</taxon>
        <taxon>Bacillati</taxon>
        <taxon>Bacillota</taxon>
        <taxon>Clostridia</taxon>
        <taxon>Lachnospirales</taxon>
        <taxon>Defluviitaleaceae</taxon>
        <taxon>Defluviitalea</taxon>
    </lineage>
</organism>
<dbReference type="AlphaFoldDB" id="A0A7C8LGM2"/>
<evidence type="ECO:0000256" key="11">
    <source>
        <dbReference type="ARBA" id="ARBA00022840"/>
    </source>
</evidence>
<dbReference type="PANTHER" id="PTHR43030">
    <property type="entry name" value="PHOSPHOENOLPYRUVATE SYNTHASE"/>
    <property type="match status" value="1"/>
</dbReference>
<feature type="domain" description="Pyruvate phosphate dikinase AMP/ATP-binding" evidence="15">
    <location>
        <begin position="298"/>
        <end position="678"/>
    </location>
</feature>
<keyword evidence="11" id="KW-0067">ATP-binding</keyword>
<evidence type="ECO:0000256" key="12">
    <source>
        <dbReference type="ARBA" id="ARBA00022842"/>
    </source>
</evidence>
<comment type="pathway">
    <text evidence="3">Carbohydrate biosynthesis; gluconeogenesis.</text>
</comment>
<dbReference type="GO" id="GO:0008986">
    <property type="term" value="F:pyruvate, water dikinase activity"/>
    <property type="evidence" value="ECO:0007669"/>
    <property type="project" value="UniProtKB-EC"/>
</dbReference>
<comment type="cofactor">
    <cofactor evidence="1">
        <name>Mg(2+)</name>
        <dbReference type="ChEBI" id="CHEBI:18420"/>
    </cofactor>
</comment>
<name>A0A7C8LGM2_9FIRM</name>
<evidence type="ECO:0000313" key="17">
    <source>
        <dbReference type="Proteomes" id="UP000483018"/>
    </source>
</evidence>